<dbReference type="GO" id="GO:0000428">
    <property type="term" value="C:DNA-directed RNA polymerase complex"/>
    <property type="evidence" value="ECO:0007669"/>
    <property type="project" value="UniProtKB-UniRule"/>
</dbReference>
<comment type="similarity">
    <text evidence="2 11">Belongs to the poxviridae DNA-directed RNA polymerase 22 kDa subunit family.</text>
</comment>
<evidence type="ECO:0000256" key="9">
    <source>
        <dbReference type="ARBA" id="ARBA00046483"/>
    </source>
</evidence>
<evidence type="ECO:0000256" key="1">
    <source>
        <dbReference type="ARBA" id="ARBA00004328"/>
    </source>
</evidence>
<evidence type="ECO:0000256" key="6">
    <source>
        <dbReference type="ARBA" id="ARBA00022844"/>
    </source>
</evidence>
<proteinExistence type="inferred from homology"/>
<dbReference type="Pfam" id="PF05273">
    <property type="entry name" value="Pox_RNA_Pol_22"/>
    <property type="match status" value="1"/>
</dbReference>
<evidence type="ECO:0000256" key="11">
    <source>
        <dbReference type="PIRNR" id="PIRNR000744"/>
    </source>
</evidence>
<comment type="subcellular location">
    <subcellularLocation>
        <location evidence="1">Virion</location>
    </subcellularLocation>
</comment>
<keyword evidence="7 11" id="KW-0804">Transcription</keyword>
<dbReference type="PIRSF" id="PIRSF000744">
    <property type="entry name" value="RPO22"/>
    <property type="match status" value="1"/>
</dbReference>
<dbReference type="GO" id="GO:0003899">
    <property type="term" value="F:DNA-directed RNA polymerase activity"/>
    <property type="evidence" value="ECO:0007669"/>
    <property type="project" value="UniProtKB-EC"/>
</dbReference>
<dbReference type="GO" id="GO:0003677">
    <property type="term" value="F:DNA binding"/>
    <property type="evidence" value="ECO:0007669"/>
    <property type="project" value="UniProtKB-UniRule"/>
</dbReference>
<protein>
    <recommendedName>
        <fullName evidence="11">DNA-directed RNA polymerase subunit</fullName>
        <ecNumber evidence="11">2.7.7.6</ecNumber>
    </recommendedName>
</protein>
<reference evidence="12" key="1">
    <citation type="journal article" date="2021" name="Arch. Virol.">
        <title>First complete genome characterization of swinepox virus directly from a clinical sample indicates divergence of a Eurasian-lineage virus.</title>
        <authorList>
            <person name="Aasdev A."/>
            <person name="Mishra A."/>
            <person name="Bora D.P."/>
            <person name="Kurkure N.V."/>
            <person name="Barman N.N."/>
            <person name="Raut A.A."/>
        </authorList>
    </citation>
    <scope>NUCLEOTIDE SEQUENCE</scope>
    <source>
        <strain evidence="12">SwPV/India-Assam/16</strain>
    </source>
</reference>
<keyword evidence="6 11" id="KW-0946">Virion</keyword>
<gene>
    <name evidence="12" type="primary">SwPV065</name>
</gene>
<comment type="function">
    <text evidence="8">Part of the DNA-dependent RNA polymerase which catalyzes the transcription of viral DNA into RNA using the four ribonucleoside triphosphates as substrates. Responsible for the transcription of early, intermediate and late genes. DNA-dependent RNA polymerase associates with the early transcription factor (ETF), itself composed of OPG118 and OPG133, thereby allowing the early genes transcription. Late transcription, and probably also intermediate transcription, require newly synthesized RNA polymerase.</text>
</comment>
<dbReference type="GO" id="GO:0019083">
    <property type="term" value="P:viral transcription"/>
    <property type="evidence" value="ECO:0007669"/>
    <property type="project" value="UniProtKB-UniRule"/>
</dbReference>
<accession>A0A881SY78</accession>
<evidence type="ECO:0000256" key="10">
    <source>
        <dbReference type="ARBA" id="ARBA00048552"/>
    </source>
</evidence>
<dbReference type="EMBL" id="MW036632">
    <property type="protein sequence ID" value="QQG31556.1"/>
    <property type="molecule type" value="Genomic_DNA"/>
</dbReference>
<sequence>MNPHNVKYLAKILCLKTEILRNPYSVISKDILSKYITDIKYGDLVTYITICHKIDSSKVLYQVFNESSVIYTPLENDYGYPIIITSFLQVGHNKFPINFLYIDMVASDLFPKFVRLTPDEITTVQSVLQIGDSRDSLKLPKMLETEIAAKILFHNDIPLKMIRFFRNNIVTGVEVSDRSIVTVLE</sequence>
<keyword evidence="4 11" id="KW-0808">Transferase</keyword>
<keyword evidence="5 11" id="KW-0548">Nucleotidyltransferase</keyword>
<dbReference type="GO" id="GO:0044423">
    <property type="term" value="C:virion component"/>
    <property type="evidence" value="ECO:0007669"/>
    <property type="project" value="UniProtKB-UniRule"/>
</dbReference>
<evidence type="ECO:0000256" key="4">
    <source>
        <dbReference type="ARBA" id="ARBA00022679"/>
    </source>
</evidence>
<organismHost>
    <name type="scientific">Sus scrofa</name>
    <name type="common">Pig</name>
    <dbReference type="NCBI Taxonomy" id="9823"/>
</organismHost>
<dbReference type="EC" id="2.7.7.6" evidence="11"/>
<comment type="subunit">
    <text evidence="9">The DNA-dependent RNA polymerase used for intermediate and late genes expression consists of eight subunits Rpo30/OPG66, Rpo7/OPG90, Rpo22/OPG103, Rpo147/OPG105, Rpo18/OPG119, Rpo19/OPG131, Rpo132/OPG151 and Rpo35/OPG156. The same holoenzyme, with the addition of the transcription-specificity factor OPG109, is used for early gene expression.</text>
</comment>
<evidence type="ECO:0000256" key="7">
    <source>
        <dbReference type="ARBA" id="ARBA00023163"/>
    </source>
</evidence>
<organism evidence="12">
    <name type="scientific">Swinepox virus</name>
    <name type="common">SWPV</name>
    <dbReference type="NCBI Taxonomy" id="10276"/>
    <lineage>
        <taxon>Viruses</taxon>
        <taxon>Varidnaviria</taxon>
        <taxon>Bamfordvirae</taxon>
        <taxon>Nucleocytoviricota</taxon>
        <taxon>Pokkesviricetes</taxon>
        <taxon>Chitovirales</taxon>
        <taxon>Poxviridae</taxon>
        <taxon>Chordopoxvirinae</taxon>
        <taxon>Suipoxvirus</taxon>
        <taxon>Suipoxvirus swinepox</taxon>
    </lineage>
</organism>
<evidence type="ECO:0000313" key="12">
    <source>
        <dbReference type="EMBL" id="QQG31556.1"/>
    </source>
</evidence>
<keyword evidence="3 11" id="KW-0240">DNA-directed RNA polymerase</keyword>
<dbReference type="KEGG" id="vg:932484"/>
<comment type="catalytic activity">
    <reaction evidence="10 11">
        <text>RNA(n) + a ribonucleoside 5'-triphosphate = RNA(n+1) + diphosphate</text>
        <dbReference type="Rhea" id="RHEA:21248"/>
        <dbReference type="Rhea" id="RHEA-COMP:14527"/>
        <dbReference type="Rhea" id="RHEA-COMP:17342"/>
        <dbReference type="ChEBI" id="CHEBI:33019"/>
        <dbReference type="ChEBI" id="CHEBI:61557"/>
        <dbReference type="ChEBI" id="CHEBI:140395"/>
        <dbReference type="EC" id="2.7.7.6"/>
    </reaction>
</comment>
<dbReference type="Proteomes" id="UP000671927">
    <property type="component" value="Segment"/>
</dbReference>
<dbReference type="OrthoDB" id="9640at10239"/>
<evidence type="ECO:0000256" key="2">
    <source>
        <dbReference type="ARBA" id="ARBA00008385"/>
    </source>
</evidence>
<evidence type="ECO:0000256" key="3">
    <source>
        <dbReference type="ARBA" id="ARBA00022478"/>
    </source>
</evidence>
<evidence type="ECO:0000256" key="8">
    <source>
        <dbReference type="ARBA" id="ARBA00034678"/>
    </source>
</evidence>
<evidence type="ECO:0000256" key="5">
    <source>
        <dbReference type="ARBA" id="ARBA00022695"/>
    </source>
</evidence>
<dbReference type="InterPro" id="IPR007937">
    <property type="entry name" value="RNA_Pol_22kDa_poxvir"/>
</dbReference>
<name>A0A881SY78_SWPV</name>